<dbReference type="Proteomes" id="UP001321749">
    <property type="component" value="Unassembled WGS sequence"/>
</dbReference>
<comment type="caution">
    <text evidence="3">The sequence shown here is derived from an EMBL/GenBank/DDBJ whole genome shotgun (WGS) entry which is preliminary data.</text>
</comment>
<dbReference type="InterPro" id="IPR056002">
    <property type="entry name" value="DUF7580"/>
</dbReference>
<evidence type="ECO:0000259" key="2">
    <source>
        <dbReference type="Pfam" id="PF24476"/>
    </source>
</evidence>
<evidence type="ECO:0000313" key="4">
    <source>
        <dbReference type="Proteomes" id="UP001321749"/>
    </source>
</evidence>
<dbReference type="AlphaFoldDB" id="A0AAV9HPS7"/>
<feature type="compositionally biased region" description="Polar residues" evidence="1">
    <location>
        <begin position="297"/>
        <end position="306"/>
    </location>
</feature>
<sequence>MSGFEVAGIVLGALPIIVSGLKFYLQGGSTIREWRRYKRPLQQLVTELETSHVIFQNVLEKLLLGIAADDQIDNMIKDPFGPAWKQPAIHHRVREKLWRNPQVFEHTVQDMGAAVAEMRESLQIDVDGKVAWAESSTFQREWNRVRFILQQDNYQNLLNKIRDGVFRLQSLMDLNVELQPERRRRSQGRVLKLAREISGSVYHAIRTALACSCPHPHDVGLGLKLLSKPESAIPDDSDEEIAKLFGFHLVTSYGSASPEVLDELTSRQWCEMALRVSRECNTMHISTPITPKPTRGVSFSPSHAPSDRPFSTSILLTPPISQPATTAHSAGSTTITLTSISPSASTSQSCCLSPSNITSICQIMRSLGKRKGGECCGFIIDDSSSRRQKYDLYPHGSFGDPCDWSLMSLRDVLSSDPDSGHGLSYRDKLQLAFALASSLSQLHGTPWLSEPPTCDTILVAKLAGAAKLNTAFVRKEMPEPVAPNPPASSMAAADNKHSNLFALGVLLLEIIFGEVVTEKAPGPSNQDVYHLLQDRAMVTQLLNRVNTAGGPNYASAVRRCLESGNCYINMTLGEEGYQKEISAVVGWLEDDLKAMG</sequence>
<reference evidence="3" key="1">
    <citation type="journal article" date="2023" name="Mol. Phylogenet. Evol.">
        <title>Genome-scale phylogeny and comparative genomics of the fungal order Sordariales.</title>
        <authorList>
            <person name="Hensen N."/>
            <person name="Bonometti L."/>
            <person name="Westerberg I."/>
            <person name="Brannstrom I.O."/>
            <person name="Guillou S."/>
            <person name="Cros-Aarteil S."/>
            <person name="Calhoun S."/>
            <person name="Haridas S."/>
            <person name="Kuo A."/>
            <person name="Mondo S."/>
            <person name="Pangilinan J."/>
            <person name="Riley R."/>
            <person name="LaButti K."/>
            <person name="Andreopoulos B."/>
            <person name="Lipzen A."/>
            <person name="Chen C."/>
            <person name="Yan M."/>
            <person name="Daum C."/>
            <person name="Ng V."/>
            <person name="Clum A."/>
            <person name="Steindorff A."/>
            <person name="Ohm R.A."/>
            <person name="Martin F."/>
            <person name="Silar P."/>
            <person name="Natvig D.O."/>
            <person name="Lalanne C."/>
            <person name="Gautier V."/>
            <person name="Ament-Velasquez S.L."/>
            <person name="Kruys A."/>
            <person name="Hutchinson M.I."/>
            <person name="Powell A.J."/>
            <person name="Barry K."/>
            <person name="Miller A.N."/>
            <person name="Grigoriev I.V."/>
            <person name="Debuchy R."/>
            <person name="Gladieux P."/>
            <person name="Hiltunen Thoren M."/>
            <person name="Johannesson H."/>
        </authorList>
    </citation>
    <scope>NUCLEOTIDE SEQUENCE</scope>
    <source>
        <strain evidence="3">PSN324</strain>
    </source>
</reference>
<gene>
    <name evidence="3" type="ORF">QBC42DRAFT_200805</name>
</gene>
<protein>
    <recommendedName>
        <fullName evidence="2">DUF7580 domain-containing protein</fullName>
    </recommendedName>
</protein>
<name>A0AAV9HPS7_9PEZI</name>
<dbReference type="PANTHER" id="PTHR35186">
    <property type="entry name" value="ANK_REP_REGION DOMAIN-CONTAINING PROTEIN"/>
    <property type="match status" value="1"/>
</dbReference>
<proteinExistence type="predicted"/>
<evidence type="ECO:0000256" key="1">
    <source>
        <dbReference type="SAM" id="MobiDB-lite"/>
    </source>
</evidence>
<keyword evidence="4" id="KW-1185">Reference proteome</keyword>
<dbReference type="Pfam" id="PF24476">
    <property type="entry name" value="DUF7580"/>
    <property type="match status" value="1"/>
</dbReference>
<dbReference type="EMBL" id="MU864969">
    <property type="protein sequence ID" value="KAK4462671.1"/>
    <property type="molecule type" value="Genomic_DNA"/>
</dbReference>
<feature type="domain" description="DUF7580" evidence="2">
    <location>
        <begin position="355"/>
        <end position="563"/>
    </location>
</feature>
<dbReference type="PANTHER" id="PTHR35186:SF4">
    <property type="entry name" value="PRION-INHIBITION AND PROPAGATION HELO DOMAIN-CONTAINING PROTEIN"/>
    <property type="match status" value="1"/>
</dbReference>
<reference evidence="3" key="2">
    <citation type="submission" date="2023-06" db="EMBL/GenBank/DDBJ databases">
        <authorList>
            <consortium name="Lawrence Berkeley National Laboratory"/>
            <person name="Mondo S.J."/>
            <person name="Hensen N."/>
            <person name="Bonometti L."/>
            <person name="Westerberg I."/>
            <person name="Brannstrom I.O."/>
            <person name="Guillou S."/>
            <person name="Cros-Aarteil S."/>
            <person name="Calhoun S."/>
            <person name="Haridas S."/>
            <person name="Kuo A."/>
            <person name="Pangilinan J."/>
            <person name="Riley R."/>
            <person name="Labutti K."/>
            <person name="Andreopoulos B."/>
            <person name="Lipzen A."/>
            <person name="Chen C."/>
            <person name="Yanf M."/>
            <person name="Daum C."/>
            <person name="Ng V."/>
            <person name="Clum A."/>
            <person name="Steindorff A."/>
            <person name="Ohm R."/>
            <person name="Martin F."/>
            <person name="Silar P."/>
            <person name="Natvig D."/>
            <person name="Lalanne C."/>
            <person name="Gautier V."/>
            <person name="Ament-Velasquez S.L."/>
            <person name="Kruys A."/>
            <person name="Hutchinson M.I."/>
            <person name="Powell A.J."/>
            <person name="Barry K."/>
            <person name="Miller A.N."/>
            <person name="Grigoriev I.V."/>
            <person name="Debuchy R."/>
            <person name="Gladieux P."/>
            <person name="Thoren M.H."/>
            <person name="Johannesson H."/>
        </authorList>
    </citation>
    <scope>NUCLEOTIDE SEQUENCE</scope>
    <source>
        <strain evidence="3">PSN324</strain>
    </source>
</reference>
<organism evidence="3 4">
    <name type="scientific">Cladorrhinum samala</name>
    <dbReference type="NCBI Taxonomy" id="585594"/>
    <lineage>
        <taxon>Eukaryota</taxon>
        <taxon>Fungi</taxon>
        <taxon>Dikarya</taxon>
        <taxon>Ascomycota</taxon>
        <taxon>Pezizomycotina</taxon>
        <taxon>Sordariomycetes</taxon>
        <taxon>Sordariomycetidae</taxon>
        <taxon>Sordariales</taxon>
        <taxon>Podosporaceae</taxon>
        <taxon>Cladorrhinum</taxon>
    </lineage>
</organism>
<evidence type="ECO:0000313" key="3">
    <source>
        <dbReference type="EMBL" id="KAK4462671.1"/>
    </source>
</evidence>
<feature type="region of interest" description="Disordered" evidence="1">
    <location>
        <begin position="285"/>
        <end position="306"/>
    </location>
</feature>
<accession>A0AAV9HPS7</accession>